<dbReference type="InterPro" id="IPR027417">
    <property type="entry name" value="P-loop_NTPase"/>
</dbReference>
<dbReference type="InterPro" id="IPR025420">
    <property type="entry name" value="DUF4143"/>
</dbReference>
<feature type="domain" description="AAA" evidence="1">
    <location>
        <begin position="23"/>
        <end position="140"/>
    </location>
</feature>
<dbReference type="RefSeq" id="WP_277104953.1">
    <property type="nucleotide sequence ID" value="NZ_BAAAJS010000040.1"/>
</dbReference>
<dbReference type="PANTHER" id="PTHR43566">
    <property type="entry name" value="CONSERVED PROTEIN"/>
    <property type="match status" value="1"/>
</dbReference>
<dbReference type="Proteomes" id="UP001183619">
    <property type="component" value="Unassembled WGS sequence"/>
</dbReference>
<organism evidence="3 4">
    <name type="scientific">Corynebacterium felinum</name>
    <dbReference type="NCBI Taxonomy" id="131318"/>
    <lineage>
        <taxon>Bacteria</taxon>
        <taxon>Bacillati</taxon>
        <taxon>Actinomycetota</taxon>
        <taxon>Actinomycetes</taxon>
        <taxon>Mycobacteriales</taxon>
        <taxon>Corynebacteriaceae</taxon>
        <taxon>Corynebacterium</taxon>
    </lineage>
</organism>
<feature type="domain" description="DUF4143" evidence="2">
    <location>
        <begin position="203"/>
        <end position="363"/>
    </location>
</feature>
<dbReference type="Pfam" id="PF13173">
    <property type="entry name" value="AAA_14"/>
    <property type="match status" value="1"/>
</dbReference>
<dbReference type="Pfam" id="PF13635">
    <property type="entry name" value="DUF4143"/>
    <property type="match status" value="1"/>
</dbReference>
<proteinExistence type="predicted"/>
<evidence type="ECO:0000313" key="4">
    <source>
        <dbReference type="Proteomes" id="UP001183619"/>
    </source>
</evidence>
<name>A0ABU2B882_9CORY</name>
<protein>
    <submittedName>
        <fullName evidence="3">AAA+ superfamily ATPase</fullName>
    </submittedName>
</protein>
<accession>A0ABU2B882</accession>
<reference evidence="3 4" key="1">
    <citation type="submission" date="2023-07" db="EMBL/GenBank/DDBJ databases">
        <title>Sequencing the genomes of 1000 actinobacteria strains.</title>
        <authorList>
            <person name="Klenk H.-P."/>
        </authorList>
    </citation>
    <scope>NUCLEOTIDE SEQUENCE [LARGE SCALE GENOMIC DNA]</scope>
    <source>
        <strain evidence="3 4">DSM 44508</strain>
    </source>
</reference>
<dbReference type="SUPFAM" id="SSF52540">
    <property type="entry name" value="P-loop containing nucleoside triphosphate hydrolases"/>
    <property type="match status" value="1"/>
</dbReference>
<evidence type="ECO:0000259" key="1">
    <source>
        <dbReference type="Pfam" id="PF13173"/>
    </source>
</evidence>
<evidence type="ECO:0000313" key="3">
    <source>
        <dbReference type="EMBL" id="MDR7354830.1"/>
    </source>
</evidence>
<dbReference type="InterPro" id="IPR041682">
    <property type="entry name" value="AAA_14"/>
</dbReference>
<gene>
    <name evidence="3" type="ORF">J2S37_001368</name>
</gene>
<dbReference type="PANTHER" id="PTHR43566:SF2">
    <property type="entry name" value="DUF4143 DOMAIN-CONTAINING PROTEIN"/>
    <property type="match status" value="1"/>
</dbReference>
<evidence type="ECO:0000259" key="2">
    <source>
        <dbReference type="Pfam" id="PF13635"/>
    </source>
</evidence>
<dbReference type="EMBL" id="JAVDYF010000001">
    <property type="protein sequence ID" value="MDR7354830.1"/>
    <property type="molecule type" value="Genomic_DNA"/>
</dbReference>
<comment type="caution">
    <text evidence="3">The sequence shown here is derived from an EMBL/GenBank/DDBJ whole genome shotgun (WGS) entry which is preliminary data.</text>
</comment>
<sequence>MQAHLRRNIQDWLAELLTTFCAVEICGARQVGKTTLATMMGSVLAKEMAFFSLDDPEVLNAAQNDPRGFLGQADNRIMVIDEFQRAPELVLPLKAAIDADRTPGRFIITGSSQLLAEKSADSLVGRVISCTLRGFSQGELRGYKEDFITRVISGVDPLEEKTTADRSEYVDIVARGSMPEVQTLSPRMRTAWFDSYLERITSKDIQELRRVPEPHRVLTLLRELAAVQGYEAVIGRLANLANIPATTTSAFVSLLRSVFLIDVIPPWTPNLLKREVGRPKIIMSDSGLGVHLTRTHPDILKNIIHGQAFGGMLEAFIVSELLRQQTWSETDWSLAHYRSPDDREVDIIVELADQRIIAIEVKAASTVNATDFKHLEWLRDKYREKFVAGFVMNTDTQGRLLGPKLYSLPVASLWKE</sequence>
<keyword evidence="4" id="KW-1185">Reference proteome</keyword>